<dbReference type="InterPro" id="IPR042240">
    <property type="entry name" value="CHASE_sf"/>
</dbReference>
<evidence type="ECO:0000259" key="12">
    <source>
        <dbReference type="PROSITE" id="PS50112"/>
    </source>
</evidence>
<dbReference type="GO" id="GO:0007165">
    <property type="term" value="P:signal transduction"/>
    <property type="evidence" value="ECO:0007669"/>
    <property type="project" value="UniProtKB-ARBA"/>
</dbReference>
<comment type="caution">
    <text evidence="15">The sequence shown here is derived from an EMBL/GenBank/DDBJ whole genome shotgun (WGS) entry which is preliminary data.</text>
</comment>
<evidence type="ECO:0000256" key="1">
    <source>
        <dbReference type="ARBA" id="ARBA00000085"/>
    </source>
</evidence>
<dbReference type="SMART" id="SM00387">
    <property type="entry name" value="HATPase_c"/>
    <property type="match status" value="1"/>
</dbReference>
<evidence type="ECO:0000256" key="4">
    <source>
        <dbReference type="ARBA" id="ARBA00022553"/>
    </source>
</evidence>
<keyword evidence="5" id="KW-0808">Transferase</keyword>
<evidence type="ECO:0000256" key="6">
    <source>
        <dbReference type="ARBA" id="ARBA00022692"/>
    </source>
</evidence>
<evidence type="ECO:0000256" key="8">
    <source>
        <dbReference type="ARBA" id="ARBA00022989"/>
    </source>
</evidence>
<keyword evidence="8 10" id="KW-1133">Transmembrane helix</keyword>
<protein>
    <recommendedName>
        <fullName evidence="3">histidine kinase</fullName>
        <ecNumber evidence="3">2.7.13.3</ecNumber>
    </recommendedName>
</protein>
<dbReference type="InterPro" id="IPR005467">
    <property type="entry name" value="His_kinase_dom"/>
</dbReference>
<gene>
    <name evidence="15" type="ORF">MKO06_02165</name>
</gene>
<comment type="subcellular location">
    <subcellularLocation>
        <location evidence="2">Membrane</location>
    </subcellularLocation>
</comment>
<dbReference type="SUPFAM" id="SSF55785">
    <property type="entry name" value="PYP-like sensor domain (PAS domain)"/>
    <property type="match status" value="2"/>
</dbReference>
<dbReference type="PANTHER" id="PTHR43304">
    <property type="entry name" value="PHYTOCHROME-LIKE PROTEIN CPH1"/>
    <property type="match status" value="1"/>
</dbReference>
<dbReference type="InterPro" id="IPR000014">
    <property type="entry name" value="PAS"/>
</dbReference>
<dbReference type="Pfam" id="PF03924">
    <property type="entry name" value="CHASE"/>
    <property type="match status" value="1"/>
</dbReference>
<dbReference type="InterPro" id="IPR004358">
    <property type="entry name" value="Sig_transdc_His_kin-like_C"/>
</dbReference>
<evidence type="ECO:0000256" key="5">
    <source>
        <dbReference type="ARBA" id="ARBA00022679"/>
    </source>
</evidence>
<evidence type="ECO:0000259" key="13">
    <source>
        <dbReference type="PROSITE" id="PS50113"/>
    </source>
</evidence>
<dbReference type="PROSITE" id="PS50113">
    <property type="entry name" value="PAC"/>
    <property type="match status" value="2"/>
</dbReference>
<dbReference type="AlphaFoldDB" id="A0A9X2I131"/>
<evidence type="ECO:0000256" key="10">
    <source>
        <dbReference type="SAM" id="Phobius"/>
    </source>
</evidence>
<evidence type="ECO:0000256" key="9">
    <source>
        <dbReference type="ARBA" id="ARBA00023136"/>
    </source>
</evidence>
<feature type="domain" description="PAS" evidence="12">
    <location>
        <begin position="300"/>
        <end position="371"/>
    </location>
</feature>
<dbReference type="GO" id="GO:0004673">
    <property type="term" value="F:protein histidine kinase activity"/>
    <property type="evidence" value="ECO:0007669"/>
    <property type="project" value="UniProtKB-EC"/>
</dbReference>
<keyword evidence="6 10" id="KW-0812">Transmembrane</keyword>
<organism evidence="15 16">
    <name type="scientific">Christiangramia oceanisediminis</name>
    <dbReference type="NCBI Taxonomy" id="2920386"/>
    <lineage>
        <taxon>Bacteria</taxon>
        <taxon>Pseudomonadati</taxon>
        <taxon>Bacteroidota</taxon>
        <taxon>Flavobacteriia</taxon>
        <taxon>Flavobacteriales</taxon>
        <taxon>Flavobacteriaceae</taxon>
        <taxon>Christiangramia</taxon>
    </lineage>
</organism>
<dbReference type="InterPro" id="IPR000700">
    <property type="entry name" value="PAS-assoc_C"/>
</dbReference>
<evidence type="ECO:0000256" key="3">
    <source>
        <dbReference type="ARBA" id="ARBA00012438"/>
    </source>
</evidence>
<dbReference type="Gene3D" id="3.30.565.10">
    <property type="entry name" value="Histidine kinase-like ATPase, C-terminal domain"/>
    <property type="match status" value="1"/>
</dbReference>
<dbReference type="InterPro" id="IPR035965">
    <property type="entry name" value="PAS-like_dom_sf"/>
</dbReference>
<keyword evidence="16" id="KW-1185">Reference proteome</keyword>
<sequence>MTTRSSNPSGIANRKPLFFGLLAGLFLLVAGLFMLWQRYQILLENRQGEMSGIVEVVGQNIEQSLKYSYSAATSLALQVDENGEIRNFDKVAPQLVDNNPNIDGIQIVPKGIITRVYPYEPNKEAINYNILKDSTRNQEALKAIDERRMFFAGPLELRQGGMAVIGRLPVFIDNEFWGFVAVLIDFDNLVDQSGIHNLAGDEYRFQFSKTDPVTGGEKFFLSEAEISDFSYSEGISLPDGDWKIHIIPVSPSRPLYILIPVGLLILVLSGSFGWIIYNALKQPALLAEKLQQQAGELAETEMRFRTIFNQAAIGMARVNTQTGEILETNKKFRELLGYSKKELHQMVHTQISHPEDIAENLELMHDLEQNRIREYSLRKRLIRKDGEVIWINLNVSALWPKGEEASTHIALVEDVSARVHAKKRLKYNEKRFRSLVENSDEIILIINAENEVLYYSPALTKVSGYENIDFVGNGVLHYIHPDDQDLLREKVETSYARPAEPITDIILRVKDSNDNWFWVNATLTNMLETEHVNGFVVNLRDITEKREAELNLVKSYELVMEQNKRLLNFAYIVSHNLRSHSSNMQSILELLDGEQDERERENYLKLLEKVSANLDQSLSDLNEVVSINTNLDIEVESIRVLEVVNQTLEMLRHQICQAGASIDIDIPEQMRVNFNPAYMESVILNFLTNALRYSDESRKLKIQLKAYPENGKWQLEFSDNGIGIDLEKHGDKLFGLYKTFSGRKDARGVGLFITKNQINAMGGGIEVKSQPGVGTTFKVSFQ</sequence>
<evidence type="ECO:0000256" key="7">
    <source>
        <dbReference type="ARBA" id="ARBA00022777"/>
    </source>
</evidence>
<dbReference type="EC" id="2.7.13.3" evidence="3"/>
<dbReference type="RefSeq" id="WP_241550699.1">
    <property type="nucleotide sequence ID" value="NZ_JANCNS010000001.1"/>
</dbReference>
<reference evidence="15" key="1">
    <citation type="submission" date="2022-07" db="EMBL/GenBank/DDBJ databases">
        <title>Gramela sediminis sp. nov., isolated from deep-sea sediment of the Indian Ocean.</title>
        <authorList>
            <person name="Shi H."/>
        </authorList>
    </citation>
    <scope>NUCLEOTIDE SEQUENCE</scope>
    <source>
        <strain evidence="15">GC03-9</strain>
    </source>
</reference>
<keyword evidence="7" id="KW-0418">Kinase</keyword>
<dbReference type="InterPro" id="IPR003594">
    <property type="entry name" value="HATPase_dom"/>
</dbReference>
<dbReference type="Pfam" id="PF08447">
    <property type="entry name" value="PAS_3"/>
    <property type="match status" value="1"/>
</dbReference>
<feature type="domain" description="Histidine kinase" evidence="11">
    <location>
        <begin position="572"/>
        <end position="782"/>
    </location>
</feature>
<evidence type="ECO:0000313" key="16">
    <source>
        <dbReference type="Proteomes" id="UP001155280"/>
    </source>
</evidence>
<dbReference type="CDD" id="cd00130">
    <property type="entry name" value="PAS"/>
    <property type="match status" value="2"/>
</dbReference>
<keyword evidence="9 10" id="KW-0472">Membrane</keyword>
<feature type="transmembrane region" description="Helical" evidence="10">
    <location>
        <begin position="17"/>
        <end position="36"/>
    </location>
</feature>
<feature type="transmembrane region" description="Helical" evidence="10">
    <location>
        <begin position="255"/>
        <end position="277"/>
    </location>
</feature>
<dbReference type="InterPro" id="IPR052162">
    <property type="entry name" value="Sensor_kinase/Photoreceptor"/>
</dbReference>
<dbReference type="NCBIfam" id="TIGR00229">
    <property type="entry name" value="sensory_box"/>
    <property type="match status" value="2"/>
</dbReference>
<dbReference type="SMART" id="SM00086">
    <property type="entry name" value="PAC"/>
    <property type="match status" value="2"/>
</dbReference>
<evidence type="ECO:0000259" key="14">
    <source>
        <dbReference type="PROSITE" id="PS50839"/>
    </source>
</evidence>
<dbReference type="SUPFAM" id="SSF55874">
    <property type="entry name" value="ATPase domain of HSP90 chaperone/DNA topoisomerase II/histidine kinase"/>
    <property type="match status" value="1"/>
</dbReference>
<feature type="domain" description="CHASE" evidence="14">
    <location>
        <begin position="109"/>
        <end position="245"/>
    </location>
</feature>
<comment type="catalytic activity">
    <reaction evidence="1">
        <text>ATP + protein L-histidine = ADP + protein N-phospho-L-histidine.</text>
        <dbReference type="EC" id="2.7.13.3"/>
    </reaction>
</comment>
<evidence type="ECO:0000256" key="2">
    <source>
        <dbReference type="ARBA" id="ARBA00004370"/>
    </source>
</evidence>
<dbReference type="PROSITE" id="PS50839">
    <property type="entry name" value="CHASE"/>
    <property type="match status" value="1"/>
</dbReference>
<dbReference type="GO" id="GO:0016020">
    <property type="term" value="C:membrane"/>
    <property type="evidence" value="ECO:0007669"/>
    <property type="project" value="UniProtKB-SubCell"/>
</dbReference>
<evidence type="ECO:0000313" key="15">
    <source>
        <dbReference type="EMBL" id="MCP9198695.1"/>
    </source>
</evidence>
<proteinExistence type="predicted"/>
<dbReference type="Gene3D" id="3.30.450.350">
    <property type="entry name" value="CHASE domain"/>
    <property type="match status" value="1"/>
</dbReference>
<name>A0A9X2I131_9FLAO</name>
<dbReference type="InterPro" id="IPR001610">
    <property type="entry name" value="PAC"/>
</dbReference>
<dbReference type="InterPro" id="IPR036890">
    <property type="entry name" value="HATPase_C_sf"/>
</dbReference>
<dbReference type="Pfam" id="PF13426">
    <property type="entry name" value="PAS_9"/>
    <property type="match status" value="1"/>
</dbReference>
<dbReference type="SMART" id="SM01079">
    <property type="entry name" value="CHASE"/>
    <property type="match status" value="1"/>
</dbReference>
<dbReference type="Gene3D" id="3.30.450.20">
    <property type="entry name" value="PAS domain"/>
    <property type="match status" value="2"/>
</dbReference>
<feature type="domain" description="PAC" evidence="13">
    <location>
        <begin position="503"/>
        <end position="554"/>
    </location>
</feature>
<feature type="domain" description="PAS" evidence="12">
    <location>
        <begin position="428"/>
        <end position="498"/>
    </location>
</feature>
<dbReference type="PROSITE" id="PS50109">
    <property type="entry name" value="HIS_KIN"/>
    <property type="match status" value="1"/>
</dbReference>
<dbReference type="PANTHER" id="PTHR43304:SF1">
    <property type="entry name" value="PAC DOMAIN-CONTAINING PROTEIN"/>
    <property type="match status" value="1"/>
</dbReference>
<dbReference type="InterPro" id="IPR013655">
    <property type="entry name" value="PAS_fold_3"/>
</dbReference>
<evidence type="ECO:0000259" key="11">
    <source>
        <dbReference type="PROSITE" id="PS50109"/>
    </source>
</evidence>
<keyword evidence="4" id="KW-0597">Phosphoprotein</keyword>
<dbReference type="Pfam" id="PF02518">
    <property type="entry name" value="HATPase_c"/>
    <property type="match status" value="1"/>
</dbReference>
<dbReference type="Proteomes" id="UP001155280">
    <property type="component" value="Unassembled WGS sequence"/>
</dbReference>
<accession>A0A9X2I131</accession>
<dbReference type="PROSITE" id="PS50112">
    <property type="entry name" value="PAS"/>
    <property type="match status" value="2"/>
</dbReference>
<dbReference type="InterPro" id="IPR006189">
    <property type="entry name" value="CHASE_dom"/>
</dbReference>
<dbReference type="EMBL" id="JANCNS010000001">
    <property type="protein sequence ID" value="MCP9198695.1"/>
    <property type="molecule type" value="Genomic_DNA"/>
</dbReference>
<feature type="domain" description="PAC" evidence="13">
    <location>
        <begin position="375"/>
        <end position="427"/>
    </location>
</feature>
<dbReference type="PRINTS" id="PR00344">
    <property type="entry name" value="BCTRLSENSOR"/>
</dbReference>
<dbReference type="SMART" id="SM00091">
    <property type="entry name" value="PAS"/>
    <property type="match status" value="2"/>
</dbReference>